<dbReference type="SUPFAM" id="SSF53335">
    <property type="entry name" value="S-adenosyl-L-methionine-dependent methyltransferases"/>
    <property type="match status" value="1"/>
</dbReference>
<keyword evidence="1" id="KW-0489">Methyltransferase</keyword>
<gene>
    <name evidence="1" type="ORF">HMPREF9135_1576</name>
</gene>
<dbReference type="AlphaFoldDB" id="U2NKY0"/>
<dbReference type="RefSeq" id="WP_021590201.1">
    <property type="nucleotide sequence ID" value="NZ_AWEY01000033.1"/>
</dbReference>
<keyword evidence="2" id="KW-1185">Reference proteome</keyword>
<dbReference type="PANTHER" id="PTHR43861">
    <property type="entry name" value="TRANS-ACONITATE 2-METHYLTRANSFERASE-RELATED"/>
    <property type="match status" value="1"/>
</dbReference>
<protein>
    <submittedName>
        <fullName evidence="1">Methyltransferase domain protein</fullName>
    </submittedName>
</protein>
<proteinExistence type="predicted"/>
<dbReference type="EMBL" id="AWEY01000033">
    <property type="protein sequence ID" value="ERK38755.1"/>
    <property type="molecule type" value="Genomic_DNA"/>
</dbReference>
<evidence type="ECO:0000313" key="1">
    <source>
        <dbReference type="EMBL" id="ERK38755.1"/>
    </source>
</evidence>
<dbReference type="CDD" id="cd02440">
    <property type="entry name" value="AdoMet_MTases"/>
    <property type="match status" value="1"/>
</dbReference>
<evidence type="ECO:0000313" key="2">
    <source>
        <dbReference type="Proteomes" id="UP000016648"/>
    </source>
</evidence>
<dbReference type="PATRIC" id="fig|1115809.3.peg.1925"/>
<name>U2NKY0_9BACT</name>
<comment type="caution">
    <text evidence="1">The sequence shown here is derived from an EMBL/GenBank/DDBJ whole genome shotgun (WGS) entry which is preliminary data.</text>
</comment>
<accession>U2NKY0</accession>
<dbReference type="InterPro" id="IPR029063">
    <property type="entry name" value="SAM-dependent_MTases_sf"/>
</dbReference>
<dbReference type="GO" id="GO:0008168">
    <property type="term" value="F:methyltransferase activity"/>
    <property type="evidence" value="ECO:0007669"/>
    <property type="project" value="UniProtKB-KW"/>
</dbReference>
<dbReference type="Pfam" id="PF13489">
    <property type="entry name" value="Methyltransf_23"/>
    <property type="match status" value="1"/>
</dbReference>
<dbReference type="Proteomes" id="UP000016648">
    <property type="component" value="Unassembled WGS sequence"/>
</dbReference>
<organism evidence="1 2">
    <name type="scientific">Segatella baroniae F0067</name>
    <dbReference type="NCBI Taxonomy" id="1115809"/>
    <lineage>
        <taxon>Bacteria</taxon>
        <taxon>Pseudomonadati</taxon>
        <taxon>Bacteroidota</taxon>
        <taxon>Bacteroidia</taxon>
        <taxon>Bacteroidales</taxon>
        <taxon>Prevotellaceae</taxon>
        <taxon>Segatella</taxon>
    </lineage>
</organism>
<dbReference type="Gene3D" id="3.40.50.150">
    <property type="entry name" value="Vaccinia Virus protein VP39"/>
    <property type="match status" value="1"/>
</dbReference>
<sequence length="277" mass="32214">MQKRHSDRVQYFKESAATSQRYYMPYIARFHAIHCNARVLEIGCGEGGNLLPFARQGCEVWGIDLCEERIRQAQDYFQKQGVDGHFDCVDFLCWPKPAGKADLFDIILLHDVIEHVPDKQTFVRSISMFLKSDGVLFVAFPAWHMPFGGHQQICHHPFWSKVPFFHLLPKPAYRLLLRRVAREDGNTVDELLFIKQCATSIELFESAARKSGFKILDRRLWLVNPHYLQKFGLRPRKLCRLLSAIPYVRNLFSTSCFYLLKKDWIAHEADNMAHAGK</sequence>
<keyword evidence="1" id="KW-0808">Transferase</keyword>
<reference evidence="1 2" key="1">
    <citation type="submission" date="2013-08" db="EMBL/GenBank/DDBJ databases">
        <authorList>
            <person name="Durkin A.S."/>
            <person name="Haft D.R."/>
            <person name="McCorrison J."/>
            <person name="Torralba M."/>
            <person name="Gillis M."/>
            <person name="Haft D.H."/>
            <person name="Methe B."/>
            <person name="Sutton G."/>
            <person name="Nelson K.E."/>
        </authorList>
    </citation>
    <scope>NUCLEOTIDE SEQUENCE [LARGE SCALE GENOMIC DNA]</scope>
    <source>
        <strain evidence="1 2">F0067</strain>
    </source>
</reference>
<dbReference type="GO" id="GO:0032259">
    <property type="term" value="P:methylation"/>
    <property type="evidence" value="ECO:0007669"/>
    <property type="project" value="UniProtKB-KW"/>
</dbReference>